<name>A0ABD0T8C5_LOXSC</name>
<evidence type="ECO:0000259" key="7">
    <source>
        <dbReference type="PROSITE" id="PS50405"/>
    </source>
</evidence>
<evidence type="ECO:0000313" key="8">
    <source>
        <dbReference type="EMBL" id="KAL0838618.1"/>
    </source>
</evidence>
<dbReference type="InterPro" id="IPR036249">
    <property type="entry name" value="Thioredoxin-like_sf"/>
</dbReference>
<dbReference type="Gene3D" id="1.20.1050.10">
    <property type="match status" value="1"/>
</dbReference>
<evidence type="ECO:0000313" key="9">
    <source>
        <dbReference type="Proteomes" id="UP001549921"/>
    </source>
</evidence>
<dbReference type="Pfam" id="PF02798">
    <property type="entry name" value="GST_N"/>
    <property type="match status" value="1"/>
</dbReference>
<comment type="similarity">
    <text evidence="2">Belongs to the GST superfamily. Theta family.</text>
</comment>
<dbReference type="Pfam" id="PF00043">
    <property type="entry name" value="GST_C"/>
    <property type="match status" value="1"/>
</dbReference>
<comment type="catalytic activity">
    <reaction evidence="5">
        <text>RX + glutathione = an S-substituted glutathione + a halide anion + H(+)</text>
        <dbReference type="Rhea" id="RHEA:16437"/>
        <dbReference type="ChEBI" id="CHEBI:15378"/>
        <dbReference type="ChEBI" id="CHEBI:16042"/>
        <dbReference type="ChEBI" id="CHEBI:17792"/>
        <dbReference type="ChEBI" id="CHEBI:57925"/>
        <dbReference type="ChEBI" id="CHEBI:90779"/>
        <dbReference type="EC" id="2.5.1.18"/>
    </reaction>
</comment>
<protein>
    <submittedName>
        <fullName evidence="8">Uncharacterized protein</fullName>
    </submittedName>
</protein>
<gene>
    <name evidence="8" type="ORF">ABMA28_016704</name>
</gene>
<dbReference type="FunFam" id="3.40.30.10:FF:000176">
    <property type="entry name" value="Glutathione S-transferase theta-1"/>
    <property type="match status" value="1"/>
</dbReference>
<dbReference type="GO" id="GO:0004364">
    <property type="term" value="F:glutathione transferase activity"/>
    <property type="evidence" value="ECO:0007669"/>
    <property type="project" value="UniProtKB-EC"/>
</dbReference>
<accession>A0ABD0T8C5</accession>
<dbReference type="SUPFAM" id="SSF52833">
    <property type="entry name" value="Thioredoxin-like"/>
    <property type="match status" value="1"/>
</dbReference>
<dbReference type="PANTHER" id="PTHR43917:SF8">
    <property type="entry name" value="GH16740P-RELATED"/>
    <property type="match status" value="1"/>
</dbReference>
<dbReference type="SFLD" id="SFLDG00358">
    <property type="entry name" value="Main_(cytGST)"/>
    <property type="match status" value="1"/>
</dbReference>
<dbReference type="InterPro" id="IPR051369">
    <property type="entry name" value="GST_Theta"/>
</dbReference>
<reference evidence="8 9" key="1">
    <citation type="submission" date="2024-06" db="EMBL/GenBank/DDBJ databases">
        <title>A chromosome-level genome assembly of beet webworm, Loxostege sticticalis.</title>
        <authorList>
            <person name="Zhang Y."/>
        </authorList>
    </citation>
    <scope>NUCLEOTIDE SEQUENCE [LARGE SCALE GENOMIC DNA]</scope>
    <source>
        <strain evidence="8">AQ028</strain>
        <tissue evidence="8">Male pupae</tissue>
    </source>
</reference>
<evidence type="ECO:0000256" key="2">
    <source>
        <dbReference type="ARBA" id="ARBA00009899"/>
    </source>
</evidence>
<sequence length="230" mass="26940">MVKMSLKLYCDLMSQPSRTLYILLKAIKCDFEPKYVDLRKGEHYSEEFTTQVNRMQRVPVIDHNGFFLTESVAIVKYLAREKIIPESLYPMDSKQQARVDEFLEWHHIGLRLHCSMYFRVKHMDPILFGRKTTEKQLAAYERRMLQALDDFDKKWLGQGTEFIVGNSVTVADLFAATELEQPRMAGYDPKEHYPAIATWAKKVQAHFNPHYDEAHVILNKIVKKQQSAKL</sequence>
<evidence type="ECO:0000256" key="4">
    <source>
        <dbReference type="ARBA" id="ARBA00022679"/>
    </source>
</evidence>
<dbReference type="CDD" id="cd03050">
    <property type="entry name" value="GST_N_Theta"/>
    <property type="match status" value="1"/>
</dbReference>
<feature type="domain" description="GST C-terminal" evidence="7">
    <location>
        <begin position="92"/>
        <end position="230"/>
    </location>
</feature>
<dbReference type="Proteomes" id="UP001549921">
    <property type="component" value="Unassembled WGS sequence"/>
</dbReference>
<dbReference type="InterPro" id="IPR004046">
    <property type="entry name" value="GST_C"/>
</dbReference>
<dbReference type="InterPro" id="IPR040079">
    <property type="entry name" value="Glutathione_S-Trfase"/>
</dbReference>
<keyword evidence="4" id="KW-0808">Transferase</keyword>
<dbReference type="Gene3D" id="3.40.30.10">
    <property type="entry name" value="Glutaredoxin"/>
    <property type="match status" value="1"/>
</dbReference>
<evidence type="ECO:0000256" key="5">
    <source>
        <dbReference type="ARBA" id="ARBA00047960"/>
    </source>
</evidence>
<keyword evidence="3" id="KW-0963">Cytoplasm</keyword>
<dbReference type="AlphaFoldDB" id="A0ABD0T8C5"/>
<dbReference type="FunFam" id="1.20.1050.10:FF:000039">
    <property type="entry name" value="Glutathione S-transferase theta-1"/>
    <property type="match status" value="1"/>
</dbReference>
<dbReference type="GO" id="GO:0005737">
    <property type="term" value="C:cytoplasm"/>
    <property type="evidence" value="ECO:0007669"/>
    <property type="project" value="UniProtKB-SubCell"/>
</dbReference>
<evidence type="ECO:0000259" key="6">
    <source>
        <dbReference type="PROSITE" id="PS50404"/>
    </source>
</evidence>
<dbReference type="PROSITE" id="PS50405">
    <property type="entry name" value="GST_CTER"/>
    <property type="match status" value="1"/>
</dbReference>
<dbReference type="InterPro" id="IPR040075">
    <property type="entry name" value="GST_N_Theta"/>
</dbReference>
<comment type="caution">
    <text evidence="8">The sequence shown here is derived from an EMBL/GenBank/DDBJ whole genome shotgun (WGS) entry which is preliminary data.</text>
</comment>
<feature type="domain" description="GST N-terminal" evidence="6">
    <location>
        <begin position="4"/>
        <end position="86"/>
    </location>
</feature>
<dbReference type="SFLD" id="SFLDS00019">
    <property type="entry name" value="Glutathione_Transferase_(cytos"/>
    <property type="match status" value="1"/>
</dbReference>
<dbReference type="PANTHER" id="PTHR43917">
    <property type="match status" value="1"/>
</dbReference>
<dbReference type="EMBL" id="JBEDNZ010000009">
    <property type="protein sequence ID" value="KAL0838618.1"/>
    <property type="molecule type" value="Genomic_DNA"/>
</dbReference>
<dbReference type="InterPro" id="IPR040077">
    <property type="entry name" value="GST_C_Theta"/>
</dbReference>
<organism evidence="8 9">
    <name type="scientific">Loxostege sticticalis</name>
    <name type="common">Beet webworm moth</name>
    <dbReference type="NCBI Taxonomy" id="481309"/>
    <lineage>
        <taxon>Eukaryota</taxon>
        <taxon>Metazoa</taxon>
        <taxon>Ecdysozoa</taxon>
        <taxon>Arthropoda</taxon>
        <taxon>Hexapoda</taxon>
        <taxon>Insecta</taxon>
        <taxon>Pterygota</taxon>
        <taxon>Neoptera</taxon>
        <taxon>Endopterygota</taxon>
        <taxon>Lepidoptera</taxon>
        <taxon>Glossata</taxon>
        <taxon>Ditrysia</taxon>
        <taxon>Pyraloidea</taxon>
        <taxon>Crambidae</taxon>
        <taxon>Pyraustinae</taxon>
        <taxon>Loxostege</taxon>
    </lineage>
</organism>
<dbReference type="InterPro" id="IPR004045">
    <property type="entry name" value="Glutathione_S-Trfase_N"/>
</dbReference>
<dbReference type="InterPro" id="IPR036282">
    <property type="entry name" value="Glutathione-S-Trfase_C_sf"/>
</dbReference>
<dbReference type="PROSITE" id="PS50404">
    <property type="entry name" value="GST_NTER"/>
    <property type="match status" value="1"/>
</dbReference>
<proteinExistence type="inferred from homology"/>
<evidence type="ECO:0000256" key="1">
    <source>
        <dbReference type="ARBA" id="ARBA00004496"/>
    </source>
</evidence>
<dbReference type="SUPFAM" id="SSF47616">
    <property type="entry name" value="GST C-terminal domain-like"/>
    <property type="match status" value="1"/>
</dbReference>
<dbReference type="CDD" id="cd03183">
    <property type="entry name" value="GST_C_Theta"/>
    <property type="match status" value="1"/>
</dbReference>
<comment type="subcellular location">
    <subcellularLocation>
        <location evidence="1">Cytoplasm</location>
    </subcellularLocation>
</comment>
<dbReference type="InterPro" id="IPR010987">
    <property type="entry name" value="Glutathione-S-Trfase_C-like"/>
</dbReference>
<evidence type="ECO:0000256" key="3">
    <source>
        <dbReference type="ARBA" id="ARBA00022490"/>
    </source>
</evidence>